<evidence type="ECO:0000313" key="3">
    <source>
        <dbReference type="EMBL" id="NUU62671.1"/>
    </source>
</evidence>
<feature type="domain" description="Helicase ATP-binding" evidence="2">
    <location>
        <begin position="130"/>
        <end position="295"/>
    </location>
</feature>
<dbReference type="GO" id="GO:0016787">
    <property type="term" value="F:hydrolase activity"/>
    <property type="evidence" value="ECO:0007669"/>
    <property type="project" value="UniProtKB-KW"/>
</dbReference>
<evidence type="ECO:0000313" key="4">
    <source>
        <dbReference type="Proteomes" id="UP000564806"/>
    </source>
</evidence>
<protein>
    <submittedName>
        <fullName evidence="3">DEAD/DEAH box helicase</fullName>
    </submittedName>
</protein>
<dbReference type="PANTHER" id="PTHR45766">
    <property type="entry name" value="DNA ANNEALING HELICASE AND ENDONUCLEASE ZRANB3 FAMILY MEMBER"/>
    <property type="match status" value="1"/>
</dbReference>
<dbReference type="InterPro" id="IPR038718">
    <property type="entry name" value="SNF2-like_sf"/>
</dbReference>
<reference evidence="3" key="1">
    <citation type="submission" date="2020-06" db="EMBL/GenBank/DDBJ databases">
        <title>Paenibacillus sp. nov., isolated from soil.</title>
        <authorList>
            <person name="Seo Y.L."/>
        </authorList>
    </citation>
    <scope>NUCLEOTIDE SEQUENCE [LARGE SCALE GENOMIC DNA]</scope>
    <source>
        <strain evidence="3">JW14</strain>
    </source>
</reference>
<dbReference type="InterPro" id="IPR000330">
    <property type="entry name" value="SNF2_N"/>
</dbReference>
<keyword evidence="1" id="KW-0378">Hydrolase</keyword>
<dbReference type="SUPFAM" id="SSF52540">
    <property type="entry name" value="P-loop containing nucleoside triphosphate hydrolases"/>
    <property type="match status" value="2"/>
</dbReference>
<accession>A0A850EXV2</accession>
<dbReference type="GO" id="GO:0004386">
    <property type="term" value="F:helicase activity"/>
    <property type="evidence" value="ECO:0007669"/>
    <property type="project" value="UniProtKB-KW"/>
</dbReference>
<name>A0A850EXV2_9BACL</name>
<dbReference type="InterPro" id="IPR027417">
    <property type="entry name" value="P-loop_NTPase"/>
</dbReference>
<sequence>MGVPQFLHALDNDPLMTFGTLEFDAKKNEWVMKGDQAAVMAAKRMFPGAKGRGKTVRWPRSKRTDGDLNWFMMRYPLEIKAKTQSIWENAVEKAREHTIKRLTVIKNPVQLQPEPSIFNGELRTFQQEGAGFLINSAPTLLADDMGLGKTVQALAWVAHLGRYPGIIIVPTSVQRQWEQQIKRFIQPIATEGSLLPEMNVHIIKGLKPYKLPQAHFYIIHYGLLRAWGRQLAEMELQFAVFDEAQELRHSGTEKYSNASILAQSIADGNVIALSGTPIYNTGSEMWNIMNILDFQCLGDFESFSKEWCAGYGEKIVKDPEALGSYLRREGLMLRRSKTEVLSELPSKHRVVQAIDSDDISSGSMGEIMDMIADYDAAQGFERGRLKTEIGRRLRQETGRAKAPYVAEFAKMLLDAGEAIILYGYHHGVYDIWRQKLKQYNPVFITGEETSSEKERSKEAFIRGKTNLIIISLRAAAGIDGLQHRANVTLFGELDWSPGIHSQCEDRVHRMGQEASVLIYYLVSSGGSDEQMLEALGLKTAQIKGIMGEQGETEDERMLDQTQIGEHLDQIIERLKR</sequence>
<dbReference type="GO" id="GO:0006281">
    <property type="term" value="P:DNA repair"/>
    <property type="evidence" value="ECO:0007669"/>
    <property type="project" value="TreeGrafter"/>
</dbReference>
<evidence type="ECO:0000259" key="2">
    <source>
        <dbReference type="PROSITE" id="PS51192"/>
    </source>
</evidence>
<dbReference type="AlphaFoldDB" id="A0A850EXV2"/>
<keyword evidence="3" id="KW-0347">Helicase</keyword>
<dbReference type="CDD" id="cd18793">
    <property type="entry name" value="SF2_C_SNF"/>
    <property type="match status" value="1"/>
</dbReference>
<dbReference type="EMBL" id="JABWCS010000215">
    <property type="protein sequence ID" value="NUU62671.1"/>
    <property type="molecule type" value="Genomic_DNA"/>
</dbReference>
<dbReference type="Pfam" id="PF00176">
    <property type="entry name" value="SNF2-rel_dom"/>
    <property type="match status" value="1"/>
</dbReference>
<keyword evidence="4" id="KW-1185">Reference proteome</keyword>
<comment type="caution">
    <text evidence="3">The sequence shown here is derived from an EMBL/GenBank/DDBJ whole genome shotgun (WGS) entry which is preliminary data.</text>
</comment>
<dbReference type="Gene3D" id="3.40.50.10810">
    <property type="entry name" value="Tandem AAA-ATPase domain"/>
    <property type="match status" value="1"/>
</dbReference>
<dbReference type="PANTHER" id="PTHR45766:SF6">
    <property type="entry name" value="SWI_SNF-RELATED MATRIX-ASSOCIATED ACTIN-DEPENDENT REGULATOR OF CHROMATIN SUBFAMILY A-LIKE PROTEIN 1"/>
    <property type="match status" value="1"/>
</dbReference>
<keyword evidence="3" id="KW-0547">Nucleotide-binding</keyword>
<gene>
    <name evidence="3" type="ORF">HPT30_20195</name>
</gene>
<dbReference type="PROSITE" id="PS51192">
    <property type="entry name" value="HELICASE_ATP_BIND_1"/>
    <property type="match status" value="1"/>
</dbReference>
<organism evidence="3 4">
    <name type="scientific">Paenibacillus agri</name>
    <dbReference type="NCBI Taxonomy" id="2744309"/>
    <lineage>
        <taxon>Bacteria</taxon>
        <taxon>Bacillati</taxon>
        <taxon>Bacillota</taxon>
        <taxon>Bacilli</taxon>
        <taxon>Bacillales</taxon>
        <taxon>Paenibacillaceae</taxon>
        <taxon>Paenibacillus</taxon>
    </lineage>
</organism>
<dbReference type="InterPro" id="IPR014001">
    <property type="entry name" value="Helicase_ATP-bd"/>
</dbReference>
<dbReference type="RefSeq" id="WP_175373120.1">
    <property type="nucleotide sequence ID" value="NZ_JABWCS010000215.1"/>
</dbReference>
<keyword evidence="3" id="KW-0067">ATP-binding</keyword>
<dbReference type="SMART" id="SM00487">
    <property type="entry name" value="DEXDc"/>
    <property type="match status" value="1"/>
</dbReference>
<dbReference type="Proteomes" id="UP000564806">
    <property type="component" value="Unassembled WGS sequence"/>
</dbReference>
<proteinExistence type="predicted"/>
<dbReference type="GO" id="GO:0005524">
    <property type="term" value="F:ATP binding"/>
    <property type="evidence" value="ECO:0007669"/>
    <property type="project" value="InterPro"/>
</dbReference>
<dbReference type="Gene3D" id="3.40.50.300">
    <property type="entry name" value="P-loop containing nucleotide triphosphate hydrolases"/>
    <property type="match status" value="1"/>
</dbReference>
<dbReference type="GO" id="GO:0031297">
    <property type="term" value="P:replication fork processing"/>
    <property type="evidence" value="ECO:0007669"/>
    <property type="project" value="TreeGrafter"/>
</dbReference>
<evidence type="ECO:0000256" key="1">
    <source>
        <dbReference type="ARBA" id="ARBA00022801"/>
    </source>
</evidence>
<dbReference type="InterPro" id="IPR049730">
    <property type="entry name" value="SNF2/RAD54-like_C"/>
</dbReference>